<protein>
    <submittedName>
        <fullName evidence="2">Helix-turn-helix domain-containing protein</fullName>
    </submittedName>
</protein>
<dbReference type="SUPFAM" id="SSF46955">
    <property type="entry name" value="Putative DNA-binding domain"/>
    <property type="match status" value="1"/>
</dbReference>
<feature type="domain" description="Helix-turn-helix" evidence="1">
    <location>
        <begin position="49"/>
        <end position="97"/>
    </location>
</feature>
<accession>A0ABZ2YR78</accession>
<evidence type="ECO:0000259" key="1">
    <source>
        <dbReference type="Pfam" id="PF12728"/>
    </source>
</evidence>
<organism evidence="2 3">
    <name type="scientific">Chitinophaga pollutisoli</name>
    <dbReference type="NCBI Taxonomy" id="3133966"/>
    <lineage>
        <taxon>Bacteria</taxon>
        <taxon>Pseudomonadati</taxon>
        <taxon>Bacteroidota</taxon>
        <taxon>Chitinophagia</taxon>
        <taxon>Chitinophagales</taxon>
        <taxon>Chitinophagaceae</taxon>
        <taxon>Chitinophaga</taxon>
    </lineage>
</organism>
<gene>
    <name evidence="2" type="ORF">WJU16_03185</name>
</gene>
<dbReference type="InterPro" id="IPR041657">
    <property type="entry name" value="HTH_17"/>
</dbReference>
<dbReference type="RefSeq" id="WP_341836883.1">
    <property type="nucleotide sequence ID" value="NZ_CP149822.1"/>
</dbReference>
<proteinExistence type="predicted"/>
<dbReference type="EMBL" id="CP149822">
    <property type="protein sequence ID" value="WZN42040.1"/>
    <property type="molecule type" value="Genomic_DNA"/>
</dbReference>
<dbReference type="Pfam" id="PF12728">
    <property type="entry name" value="HTH_17"/>
    <property type="match status" value="1"/>
</dbReference>
<evidence type="ECO:0000313" key="2">
    <source>
        <dbReference type="EMBL" id="WZN42040.1"/>
    </source>
</evidence>
<sequence length="110" mass="13061">MKGDIDTTRNQHSNVPWITFEDLIKFKAELLKEIEELLKAQLHPAERKWLKSYEVRKMLNLSAGTLQTLRDNGTLPYTKMGGALYYDYKDIEKLLEKSKVVKQWMKDEWK</sequence>
<dbReference type="PANTHER" id="PTHR34585:SF22">
    <property type="entry name" value="HELIX-TURN-HELIX DOMAIN-CONTAINING PROTEIN"/>
    <property type="match status" value="1"/>
</dbReference>
<name>A0ABZ2YR78_9BACT</name>
<dbReference type="InterPro" id="IPR009061">
    <property type="entry name" value="DNA-bd_dom_put_sf"/>
</dbReference>
<dbReference type="PANTHER" id="PTHR34585">
    <property type="match status" value="1"/>
</dbReference>
<keyword evidence="3" id="KW-1185">Reference proteome</keyword>
<evidence type="ECO:0000313" key="3">
    <source>
        <dbReference type="Proteomes" id="UP001485459"/>
    </source>
</evidence>
<dbReference type="Proteomes" id="UP001485459">
    <property type="component" value="Chromosome"/>
</dbReference>
<reference evidence="3" key="1">
    <citation type="submission" date="2024-03" db="EMBL/GenBank/DDBJ databases">
        <title>Chitinophaga horti sp. nov., isolated from garden soil.</title>
        <authorList>
            <person name="Lee D.S."/>
            <person name="Han D.M."/>
            <person name="Baek J.H."/>
            <person name="Choi D.G."/>
            <person name="Jeon J.H."/>
            <person name="Jeon C.O."/>
        </authorList>
    </citation>
    <scope>NUCLEOTIDE SEQUENCE [LARGE SCALE GENOMIC DNA]</scope>
    <source>
        <strain evidence="3">GPA1</strain>
    </source>
</reference>